<evidence type="ECO:0000256" key="2">
    <source>
        <dbReference type="ARBA" id="ARBA00022528"/>
    </source>
</evidence>
<dbReference type="GO" id="GO:0009507">
    <property type="term" value="C:chloroplast"/>
    <property type="evidence" value="ECO:0007669"/>
    <property type="project" value="UniProtKB-SubCell"/>
</dbReference>
<evidence type="ECO:0000256" key="3">
    <source>
        <dbReference type="ARBA" id="ARBA00022640"/>
    </source>
</evidence>
<keyword evidence="7" id="KW-1185">Reference proteome</keyword>
<evidence type="ECO:0000313" key="6">
    <source>
        <dbReference type="Proteomes" id="UP000722791"/>
    </source>
</evidence>
<evidence type="ECO:0000313" key="7">
    <source>
        <dbReference type="Proteomes" id="UP000747110"/>
    </source>
</evidence>
<dbReference type="EMBL" id="BNCQ01000048">
    <property type="protein sequence ID" value="GIM13300.1"/>
    <property type="molecule type" value="Genomic_DNA"/>
</dbReference>
<organism evidence="5 6">
    <name type="scientific">Volvox reticuliferus</name>
    <dbReference type="NCBI Taxonomy" id="1737510"/>
    <lineage>
        <taxon>Eukaryota</taxon>
        <taxon>Viridiplantae</taxon>
        <taxon>Chlorophyta</taxon>
        <taxon>core chlorophytes</taxon>
        <taxon>Chlorophyceae</taxon>
        <taxon>CS clade</taxon>
        <taxon>Chlamydomonadales</taxon>
        <taxon>Volvocaceae</taxon>
        <taxon>Volvox</taxon>
    </lineage>
</organism>
<evidence type="ECO:0000313" key="4">
    <source>
        <dbReference type="EMBL" id="GIL79258.1"/>
    </source>
</evidence>
<dbReference type="AlphaFoldDB" id="A0A8J4GR17"/>
<dbReference type="Proteomes" id="UP000722791">
    <property type="component" value="Unassembled WGS sequence"/>
</dbReference>
<name>A0A8J4GR17_9CHLO</name>
<accession>A0A8J4GR17</accession>
<dbReference type="Gene3D" id="1.10.3460.10">
    <property type="entry name" value="Chlorophyll a/b binding protein domain"/>
    <property type="match status" value="1"/>
</dbReference>
<dbReference type="SUPFAM" id="SSF103511">
    <property type="entry name" value="Chlorophyll a-b binding protein"/>
    <property type="match status" value="2"/>
</dbReference>
<evidence type="ECO:0000256" key="1">
    <source>
        <dbReference type="ARBA" id="ARBA00004229"/>
    </source>
</evidence>
<sequence length="244" mass="25529">MNKQLFKRPLAGARPRMLCRASVTTTTTVTPGKVVDLKLWKPINLTKNNLIGAQGGETTRNIDGVVYYVSYDASKDEIVVVDRKLGVRFPAAIDDQNRIRIDAASPVPHAIAGFNVEAYQPVLRADSPSAETINGRAAMIGFLGIAVTEILTGQSALQQLASTTGAAAAAAAGVLTLVASIAPAVAGRVPAAKVVANETDIFPEGPLPYTWNALAEKLNGRVAMVGTLGLILAEQFVRGGAALL</sequence>
<dbReference type="Pfam" id="PF00504">
    <property type="entry name" value="Chloroa_b-bind"/>
    <property type="match status" value="1"/>
</dbReference>
<dbReference type="InterPro" id="IPR022796">
    <property type="entry name" value="Chloroa_b-bind"/>
</dbReference>
<evidence type="ECO:0000313" key="5">
    <source>
        <dbReference type="EMBL" id="GIM13300.1"/>
    </source>
</evidence>
<comment type="subcellular location">
    <subcellularLocation>
        <location evidence="1">Plastid</location>
        <location evidence="1">Chloroplast</location>
    </subcellularLocation>
</comment>
<keyword evidence="2" id="KW-0150">Chloroplast</keyword>
<keyword evidence="3" id="KW-0934">Plastid</keyword>
<protein>
    <submittedName>
        <fullName evidence="5">Uncharacterized protein</fullName>
    </submittedName>
</protein>
<dbReference type="OrthoDB" id="513190at2759"/>
<dbReference type="Proteomes" id="UP000747110">
    <property type="component" value="Unassembled WGS sequence"/>
</dbReference>
<reference evidence="5" key="1">
    <citation type="journal article" date="2021" name="Proc. Natl. Acad. Sci. U.S.A.">
        <title>Three genomes in the algal genus Volvox reveal the fate of a haploid sex-determining region after a transition to homothallism.</title>
        <authorList>
            <person name="Yamamoto K."/>
            <person name="Hamaji T."/>
            <person name="Kawai-Toyooka H."/>
            <person name="Matsuzaki R."/>
            <person name="Takahashi F."/>
            <person name="Nishimura Y."/>
            <person name="Kawachi M."/>
            <person name="Noguchi H."/>
            <person name="Minakuchi Y."/>
            <person name="Umen J.G."/>
            <person name="Toyoda A."/>
            <person name="Nozaki H."/>
        </authorList>
    </citation>
    <scope>NUCLEOTIDE SEQUENCE</scope>
    <source>
        <strain evidence="5">NIES-3785</strain>
        <strain evidence="4">NIES-3786</strain>
    </source>
</reference>
<proteinExistence type="predicted"/>
<comment type="caution">
    <text evidence="5">The sequence shown here is derived from an EMBL/GenBank/DDBJ whole genome shotgun (WGS) entry which is preliminary data.</text>
</comment>
<dbReference type="EMBL" id="BNCP01000015">
    <property type="protein sequence ID" value="GIL79258.1"/>
    <property type="molecule type" value="Genomic_DNA"/>
</dbReference>
<gene>
    <name evidence="4" type="ORF">Vretifemale_8633</name>
    <name evidence="5" type="ORF">Vretimale_16444</name>
</gene>